<dbReference type="AlphaFoldDB" id="A0A8X7BI83"/>
<evidence type="ECO:0000313" key="2">
    <source>
        <dbReference type="Proteomes" id="UP000887159"/>
    </source>
</evidence>
<protein>
    <submittedName>
        <fullName evidence="1">Uncharacterized protein</fullName>
    </submittedName>
</protein>
<comment type="caution">
    <text evidence="1">The sequence shown here is derived from an EMBL/GenBank/DDBJ whole genome shotgun (WGS) entry which is preliminary data.</text>
</comment>
<keyword evidence="2" id="KW-1185">Reference proteome</keyword>
<accession>A0A8X7BI83</accession>
<sequence length="117" mass="12817">MIHIKVIKFNYRLLRVQYFVRGGFVGHLSRASSKHLSPHLPVDGDRFLGGQKGVALQVQDARVGVGSTKKPTPLDVDVRRSDVTVSSPICCTCVHYSAIAADKNFTLTSFVKMGTSQ</sequence>
<organism evidence="1 2">
    <name type="scientific">Trichonephila clavipes</name>
    <name type="common">Golden silk orbweaver</name>
    <name type="synonym">Nephila clavipes</name>
    <dbReference type="NCBI Taxonomy" id="2585209"/>
    <lineage>
        <taxon>Eukaryota</taxon>
        <taxon>Metazoa</taxon>
        <taxon>Ecdysozoa</taxon>
        <taxon>Arthropoda</taxon>
        <taxon>Chelicerata</taxon>
        <taxon>Arachnida</taxon>
        <taxon>Araneae</taxon>
        <taxon>Araneomorphae</taxon>
        <taxon>Entelegynae</taxon>
        <taxon>Araneoidea</taxon>
        <taxon>Nephilidae</taxon>
        <taxon>Trichonephila</taxon>
    </lineage>
</organism>
<gene>
    <name evidence="1" type="primary">NCL1_34474</name>
    <name evidence="1" type="ORF">TNCV_4638371</name>
</gene>
<dbReference type="EMBL" id="BMAU01021404">
    <property type="protein sequence ID" value="GFY32731.1"/>
    <property type="molecule type" value="Genomic_DNA"/>
</dbReference>
<proteinExistence type="predicted"/>
<evidence type="ECO:0000313" key="1">
    <source>
        <dbReference type="EMBL" id="GFY32731.1"/>
    </source>
</evidence>
<reference evidence="1" key="1">
    <citation type="submission" date="2020-08" db="EMBL/GenBank/DDBJ databases">
        <title>Multicomponent nature underlies the extraordinary mechanical properties of spider dragline silk.</title>
        <authorList>
            <person name="Kono N."/>
            <person name="Nakamura H."/>
            <person name="Mori M."/>
            <person name="Yoshida Y."/>
            <person name="Ohtoshi R."/>
            <person name="Malay A.D."/>
            <person name="Moran D.A.P."/>
            <person name="Tomita M."/>
            <person name="Numata K."/>
            <person name="Arakawa K."/>
        </authorList>
    </citation>
    <scope>NUCLEOTIDE SEQUENCE</scope>
</reference>
<name>A0A8X7BI83_TRICX</name>
<dbReference type="Proteomes" id="UP000887159">
    <property type="component" value="Unassembled WGS sequence"/>
</dbReference>